<reference evidence="1 2" key="1">
    <citation type="submission" date="2024-11" db="EMBL/GenBank/DDBJ databases">
        <title>Adaptive evolution of stress response genes in parasites aligns with host niche diversity.</title>
        <authorList>
            <person name="Hahn C."/>
            <person name="Resl P."/>
        </authorList>
    </citation>
    <scope>NUCLEOTIDE SEQUENCE [LARGE SCALE GENOMIC DNA]</scope>
    <source>
        <strain evidence="1">EGGRZ-B1_66</strain>
        <tissue evidence="1">Body</tissue>
    </source>
</reference>
<sequence length="390" mass="44141">MVESKIDLFADIDRDNHKDVNISKPDSSSDFIRKKLNRLEIKVPSNFDYQKLYTFRSFCGIPQETIPPSKNDSHQRKYSPLHPSNFNVYANFKCLQYSLDRVKIPPFTRFLSILHNLTLVDNTEQLFRVTETFCQKLPLGWLTPNALIQAFLVGNNLAKQYFDTNVSGPLDLPSLLYTNNVRSQLYGLAVHTSFKLAIPIDLSKPCELIEQGNVEGSDKMNLCEAKANTTVGSCMCPYLRSLSGAFGRQHSDLVEAAQTDLQLVHADLVQRLVRIAKLNGTLTQSLYITLLEHGANDTRWLSRVHQLFSTHVCASIGLMLDPMGAPLVFDNPSLQPLICQAVMRQNPLERSANDLQDEFERIPGNCIPQEIVHWLWKSEATIDLIYQSSV</sequence>
<evidence type="ECO:0000313" key="1">
    <source>
        <dbReference type="EMBL" id="KAL3321041.1"/>
    </source>
</evidence>
<keyword evidence="2" id="KW-1185">Reference proteome</keyword>
<accession>A0ABD2QQQ1</accession>
<organism evidence="1 2">
    <name type="scientific">Cichlidogyrus casuarinus</name>
    <dbReference type="NCBI Taxonomy" id="1844966"/>
    <lineage>
        <taxon>Eukaryota</taxon>
        <taxon>Metazoa</taxon>
        <taxon>Spiralia</taxon>
        <taxon>Lophotrochozoa</taxon>
        <taxon>Platyhelminthes</taxon>
        <taxon>Monogenea</taxon>
        <taxon>Monopisthocotylea</taxon>
        <taxon>Dactylogyridea</taxon>
        <taxon>Ancyrocephalidae</taxon>
        <taxon>Cichlidogyrus</taxon>
    </lineage>
</organism>
<name>A0ABD2QQQ1_9PLAT</name>
<dbReference type="AlphaFoldDB" id="A0ABD2QQQ1"/>
<evidence type="ECO:0000313" key="2">
    <source>
        <dbReference type="Proteomes" id="UP001626550"/>
    </source>
</evidence>
<comment type="caution">
    <text evidence="1">The sequence shown here is derived from an EMBL/GenBank/DDBJ whole genome shotgun (WGS) entry which is preliminary data.</text>
</comment>
<proteinExistence type="predicted"/>
<dbReference type="Proteomes" id="UP001626550">
    <property type="component" value="Unassembled WGS sequence"/>
</dbReference>
<gene>
    <name evidence="1" type="ORF">Ciccas_000281</name>
</gene>
<dbReference type="EMBL" id="JBJKFK010000014">
    <property type="protein sequence ID" value="KAL3321041.1"/>
    <property type="molecule type" value="Genomic_DNA"/>
</dbReference>
<protein>
    <submittedName>
        <fullName evidence="1">Uncharacterized protein</fullName>
    </submittedName>
</protein>